<accession>A0A6M6EAJ2</accession>
<evidence type="ECO:0000256" key="10">
    <source>
        <dbReference type="ARBA" id="ARBA00023136"/>
    </source>
</evidence>
<organism evidence="16 17">
    <name type="scientific">Priestia megaterium</name>
    <name type="common">Bacillus megaterium</name>
    <dbReference type="NCBI Taxonomy" id="1404"/>
    <lineage>
        <taxon>Bacteria</taxon>
        <taxon>Bacillati</taxon>
        <taxon>Bacillota</taxon>
        <taxon>Bacilli</taxon>
        <taxon>Bacillales</taxon>
        <taxon>Bacillaceae</taxon>
        <taxon>Priestia</taxon>
    </lineage>
</organism>
<dbReference type="CDD" id="cd17873">
    <property type="entry name" value="FlhF"/>
    <property type="match status" value="1"/>
</dbReference>
<proteinExistence type="inferred from homology"/>
<evidence type="ECO:0000256" key="6">
    <source>
        <dbReference type="ARBA" id="ARBA00022741"/>
    </source>
</evidence>
<dbReference type="GO" id="GO:0006614">
    <property type="term" value="P:SRP-dependent cotranslational protein targeting to membrane"/>
    <property type="evidence" value="ECO:0007669"/>
    <property type="project" value="InterPro"/>
</dbReference>
<dbReference type="InterPro" id="IPR047040">
    <property type="entry name" value="FlhF__GTPase_dom"/>
</dbReference>
<comment type="subcellular location">
    <subcellularLocation>
        <location evidence="1">Cell membrane</location>
        <topology evidence="1">Peripheral membrane protein</topology>
        <orientation evidence="1">Cytoplasmic side</orientation>
    </subcellularLocation>
</comment>
<dbReference type="GO" id="GO:0005886">
    <property type="term" value="C:plasma membrane"/>
    <property type="evidence" value="ECO:0007669"/>
    <property type="project" value="UniProtKB-SubCell"/>
</dbReference>
<dbReference type="SMART" id="SM00382">
    <property type="entry name" value="AAA"/>
    <property type="match status" value="1"/>
</dbReference>
<feature type="domain" description="AAA+ ATPase" evidence="14">
    <location>
        <begin position="164"/>
        <end position="311"/>
    </location>
</feature>
<dbReference type="InterPro" id="IPR027417">
    <property type="entry name" value="P-loop_NTPase"/>
</dbReference>
<evidence type="ECO:0000256" key="11">
    <source>
        <dbReference type="ARBA" id="ARBA00023225"/>
    </source>
</evidence>
<dbReference type="FunFam" id="3.40.50.300:FF:000695">
    <property type="entry name" value="Flagellar biosynthesis regulator FlhF"/>
    <property type="match status" value="1"/>
</dbReference>
<evidence type="ECO:0000256" key="2">
    <source>
        <dbReference type="ARBA" id="ARBA00008531"/>
    </source>
</evidence>
<dbReference type="Pfam" id="PF00448">
    <property type="entry name" value="SRP54"/>
    <property type="match status" value="1"/>
</dbReference>
<evidence type="ECO:0000256" key="9">
    <source>
        <dbReference type="ARBA" id="ARBA00023134"/>
    </source>
</evidence>
<dbReference type="PANTHER" id="PTHR43134:SF3">
    <property type="entry name" value="FLAGELLAR BIOSYNTHESIS PROTEIN FLHF"/>
    <property type="match status" value="1"/>
</dbReference>
<evidence type="ECO:0000313" key="17">
    <source>
        <dbReference type="Proteomes" id="UP000501076"/>
    </source>
</evidence>
<dbReference type="Proteomes" id="UP000501076">
    <property type="component" value="Plasmid pFDU301A"/>
</dbReference>
<evidence type="ECO:0000259" key="14">
    <source>
        <dbReference type="SMART" id="SM00382"/>
    </source>
</evidence>
<comment type="function">
    <text evidence="12">Necessary for flagellar biosynthesis. May be involved in translocation of the flagellum.</text>
</comment>
<keyword evidence="9" id="KW-0342">GTP-binding</keyword>
<evidence type="ECO:0000256" key="7">
    <source>
        <dbReference type="ARBA" id="ARBA00022795"/>
    </source>
</evidence>
<dbReference type="Gene3D" id="3.40.50.300">
    <property type="entry name" value="P-loop containing nucleotide triphosphate hydrolases"/>
    <property type="match status" value="1"/>
</dbReference>
<evidence type="ECO:0000256" key="4">
    <source>
        <dbReference type="ARBA" id="ARBA00022448"/>
    </source>
</evidence>
<name>A0A6M6EAJ2_PRIMG</name>
<geneLocation type="plasmid" evidence="17">
    <name>pfdu301a</name>
</geneLocation>
<dbReference type="SMART" id="SM00962">
    <property type="entry name" value="SRP54"/>
    <property type="match status" value="1"/>
</dbReference>
<dbReference type="SUPFAM" id="SSF52540">
    <property type="entry name" value="P-loop containing nucleoside triphosphate hydrolases"/>
    <property type="match status" value="1"/>
</dbReference>
<evidence type="ECO:0000313" key="16">
    <source>
        <dbReference type="EMBL" id="QJX80575.1"/>
    </source>
</evidence>
<dbReference type="EMBL" id="CP045273">
    <property type="protein sequence ID" value="QJX80575.1"/>
    <property type="molecule type" value="Genomic_DNA"/>
</dbReference>
<evidence type="ECO:0000256" key="5">
    <source>
        <dbReference type="ARBA" id="ARBA00022475"/>
    </source>
</evidence>
<keyword evidence="6" id="KW-0547">Nucleotide-binding</keyword>
<dbReference type="GO" id="GO:0003924">
    <property type="term" value="F:GTPase activity"/>
    <property type="evidence" value="ECO:0007669"/>
    <property type="project" value="InterPro"/>
</dbReference>
<dbReference type="Gene3D" id="1.20.120.1380">
    <property type="entry name" value="Flagellar FlhF biosynthesis protein, N domain"/>
    <property type="match status" value="1"/>
</dbReference>
<dbReference type="AlphaFoldDB" id="A0A6M6EAJ2"/>
<dbReference type="InterPro" id="IPR003593">
    <property type="entry name" value="AAA+_ATPase"/>
</dbReference>
<protein>
    <recommendedName>
        <fullName evidence="3">Flagellar biosynthesis protein FlhF</fullName>
    </recommendedName>
    <alternativeName>
        <fullName evidence="13">Flagella-associated GTP-binding protein</fullName>
    </alternativeName>
</protein>
<keyword evidence="4" id="KW-0813">Transport</keyword>
<dbReference type="RefSeq" id="WP_171778570.1">
    <property type="nucleotide sequence ID" value="NZ_CP045273.1"/>
</dbReference>
<keyword evidence="7" id="KW-1005">Bacterial flagellum biogenesis</keyword>
<sequence length="361" mass="42575">MGKFSPDNMSQIRKEIGFSPEEIYRKLDEEYGSSSYRVLNKGKKRKWFRKQYIFEFELIQDQKKKDRKTIIDILKESKNERVSSLKNEETLTKIEQIKPETEKVLSSEFSEVWDYLKEQEVDSKWIEHLLETAQKENPKTFEEWKQKVNGVIEQEMTDWAEKNDYQILTLFGPTGVGKTTTLIKIMNRLQKGAKKIGVITTDNFRVGAYEQMKNYSEKLDFPLIQSNIDELKIPVNVFKHQKGMDYILIDTYGRNPKDTEMKEEIEMYLKTVNPESVSLVLAANQKYKDMVKTIRAYDGVSIDHLIITKMDETDSYGFIYNLYKEFNIPISYLTYGQKVPDDIELFTAKNYTKKLWEAFSN</sequence>
<reference evidence="16 17" key="1">
    <citation type="submission" date="2019-10" db="EMBL/GenBank/DDBJ databases">
        <title>Complete genome sequences for adaption low water activity.</title>
        <authorList>
            <person name="Zhao L."/>
            <person name="Zhong J."/>
        </authorList>
    </citation>
    <scope>NUCLEOTIDE SEQUENCE [LARGE SCALE GENOMIC DNA]</scope>
    <source>
        <strain evidence="16 17">FDU301</strain>
        <plasmid evidence="17">pfdu301a</plasmid>
    </source>
</reference>
<evidence type="ECO:0000256" key="13">
    <source>
        <dbReference type="ARBA" id="ARBA00030866"/>
    </source>
</evidence>
<keyword evidence="5" id="KW-1003">Cell membrane</keyword>
<dbReference type="GO" id="GO:0015031">
    <property type="term" value="P:protein transport"/>
    <property type="evidence" value="ECO:0007669"/>
    <property type="project" value="UniProtKB-KW"/>
</dbReference>
<evidence type="ECO:0000256" key="1">
    <source>
        <dbReference type="ARBA" id="ARBA00004413"/>
    </source>
</evidence>
<dbReference type="GO" id="GO:0044781">
    <property type="term" value="P:bacterial-type flagellum organization"/>
    <property type="evidence" value="ECO:0007669"/>
    <property type="project" value="UniProtKB-KW"/>
</dbReference>
<evidence type="ECO:0000256" key="12">
    <source>
        <dbReference type="ARBA" id="ARBA00025337"/>
    </source>
</evidence>
<dbReference type="GO" id="GO:0005525">
    <property type="term" value="F:GTP binding"/>
    <property type="evidence" value="ECO:0007669"/>
    <property type="project" value="UniProtKB-KW"/>
</dbReference>
<evidence type="ECO:0000256" key="3">
    <source>
        <dbReference type="ARBA" id="ARBA00014919"/>
    </source>
</evidence>
<evidence type="ECO:0000259" key="15">
    <source>
        <dbReference type="SMART" id="SM00962"/>
    </source>
</evidence>
<keyword evidence="11" id="KW-1006">Bacterial flagellum protein export</keyword>
<dbReference type="GO" id="GO:0005047">
    <property type="term" value="F:signal recognition particle binding"/>
    <property type="evidence" value="ECO:0007669"/>
    <property type="project" value="TreeGrafter"/>
</dbReference>
<evidence type="ECO:0000256" key="8">
    <source>
        <dbReference type="ARBA" id="ARBA00022927"/>
    </source>
</evidence>
<keyword evidence="8" id="KW-0653">Protein transport</keyword>
<gene>
    <name evidence="16" type="ORF">FDZ14_31285</name>
</gene>
<dbReference type="PANTHER" id="PTHR43134">
    <property type="entry name" value="SIGNAL RECOGNITION PARTICLE RECEPTOR SUBUNIT ALPHA"/>
    <property type="match status" value="1"/>
</dbReference>
<dbReference type="InterPro" id="IPR000897">
    <property type="entry name" value="SRP54_GTPase_dom"/>
</dbReference>
<keyword evidence="16" id="KW-0614">Plasmid</keyword>
<comment type="similarity">
    <text evidence="2">Belongs to the GTP-binding SRP family.</text>
</comment>
<keyword evidence="10" id="KW-0472">Membrane</keyword>
<feature type="domain" description="SRP54-type proteins GTP-binding" evidence="15">
    <location>
        <begin position="165"/>
        <end position="357"/>
    </location>
</feature>